<protein>
    <submittedName>
        <fullName evidence="1">Predicted protein</fullName>
    </submittedName>
</protein>
<dbReference type="PANTHER" id="PTHR47851">
    <property type="entry name" value="OS06G0588700 PROTEIN-RELATED"/>
    <property type="match status" value="1"/>
</dbReference>
<dbReference type="OrthoDB" id="671245at2759"/>
<dbReference type="RefSeq" id="XP_044977156.1">
    <property type="nucleotide sequence ID" value="XM_045121221.1"/>
</dbReference>
<dbReference type="KEGG" id="hvg:123444493"/>
<accession>F2E0A2</accession>
<sequence>MAAPPSSQVGCSQILIDDDDDVGGSGCDIDVTHVTPKAKGRKKRSCPYSPSPVMVQKIAKDSEERMQFKRIADLWEKRETSRNSATSEMKVDLVRDEIKEMKDMVVNDGGIPGSEVYFHALELFTKKEHRDVFSALKDELPSVRLE</sequence>
<reference evidence="1" key="1">
    <citation type="journal article" date="2011" name="Plant Physiol.">
        <title>Comprehensive sequence analysis of 24,783 barley full-length cDNAs derived from 12 clone libraries.</title>
        <authorList>
            <person name="Matsumoto T."/>
            <person name="Tanaka T."/>
            <person name="Sakai H."/>
            <person name="Amano N."/>
            <person name="Kanamori H."/>
            <person name="Kurita K."/>
            <person name="Kikuta A."/>
            <person name="Kamiya K."/>
            <person name="Yamamoto M."/>
            <person name="Ikawa H."/>
            <person name="Fujii N."/>
            <person name="Hori K."/>
            <person name="Itoh T."/>
            <person name="Sato K."/>
        </authorList>
    </citation>
    <scope>NUCLEOTIDE SEQUENCE</scope>
    <source>
        <tissue evidence="1">Shoot and root</tissue>
    </source>
</reference>
<organism evidence="1">
    <name type="scientific">Hordeum vulgare subsp. vulgare</name>
    <name type="common">Domesticated barley</name>
    <dbReference type="NCBI Taxonomy" id="112509"/>
    <lineage>
        <taxon>Eukaryota</taxon>
        <taxon>Viridiplantae</taxon>
        <taxon>Streptophyta</taxon>
        <taxon>Embryophyta</taxon>
        <taxon>Tracheophyta</taxon>
        <taxon>Spermatophyta</taxon>
        <taxon>Magnoliopsida</taxon>
        <taxon>Liliopsida</taxon>
        <taxon>Poales</taxon>
        <taxon>Poaceae</taxon>
        <taxon>BOP clade</taxon>
        <taxon>Pooideae</taxon>
        <taxon>Triticodae</taxon>
        <taxon>Triticeae</taxon>
        <taxon>Hordeinae</taxon>
        <taxon>Hordeum</taxon>
    </lineage>
</organism>
<dbReference type="PANTHER" id="PTHR47851:SF5">
    <property type="entry name" value="MYB_SANT-LIKE DOMAIN-CONTAINING PROTEIN"/>
    <property type="match status" value="1"/>
</dbReference>
<dbReference type="EMBL" id="AK369573">
    <property type="protein sequence ID" value="BAK00774.1"/>
    <property type="molecule type" value="mRNA"/>
</dbReference>
<dbReference type="AlphaFoldDB" id="F2E0A2"/>
<evidence type="ECO:0000313" key="1">
    <source>
        <dbReference type="EMBL" id="BAK00774.1"/>
    </source>
</evidence>
<dbReference type="GeneID" id="123444493"/>
<proteinExistence type="evidence at transcript level"/>
<name>F2E0A2_HORVV</name>